<reference evidence="2 5" key="2">
    <citation type="submission" date="2018-02" db="EMBL/GenBank/DDBJ databases">
        <title>Acetobacter orientalis genome.</title>
        <authorList>
            <person name="Nakashima N."/>
            <person name="Tamura T."/>
        </authorList>
    </citation>
    <scope>NUCLEOTIDE SEQUENCE [LARGE SCALE GENOMIC DNA]</scope>
    <source>
        <strain evidence="2 5">FAN1</strain>
    </source>
</reference>
<dbReference type="AlphaFoldDB" id="A0A2Z5ZHZ7"/>
<dbReference type="Proteomes" id="UP000270034">
    <property type="component" value="Chromosome"/>
</dbReference>
<dbReference type="EMBL" id="BAMX01000013">
    <property type="protein sequence ID" value="GAN65776.1"/>
    <property type="molecule type" value="Genomic_DNA"/>
</dbReference>
<sequence>MTSRFPYSPHPAVHYPPALGRKKGGRSPSGVLLGFALFSVLCVGGCHREIEGENIDLPPERPGRFIPEAAPAEARRAKEAQEREDRAIASGQKRPEAPQKPEEQYDALMPGNAHSGPLDMGDGHMLIPEAHPIYGKPPEATEQKPSQ</sequence>
<feature type="region of interest" description="Disordered" evidence="1">
    <location>
        <begin position="54"/>
        <end position="147"/>
    </location>
</feature>
<dbReference type="STRING" id="1231341.Abor_013_086"/>
<evidence type="ECO:0000313" key="5">
    <source>
        <dbReference type="Proteomes" id="UP000270034"/>
    </source>
</evidence>
<keyword evidence="4" id="KW-1185">Reference proteome</keyword>
<evidence type="ECO:0000313" key="3">
    <source>
        <dbReference type="EMBL" id="GAN65776.1"/>
    </source>
</evidence>
<gene>
    <name evidence="3" type="ORF">Abor_013_086</name>
    <name evidence="2" type="ORF">AcetOrient_orf03032</name>
</gene>
<evidence type="ECO:0000313" key="2">
    <source>
        <dbReference type="EMBL" id="BBC80382.1"/>
    </source>
</evidence>
<dbReference type="Proteomes" id="UP000032670">
    <property type="component" value="Unassembled WGS sequence"/>
</dbReference>
<dbReference type="EMBL" id="AP018515">
    <property type="protein sequence ID" value="BBC80382.1"/>
    <property type="molecule type" value="Genomic_DNA"/>
</dbReference>
<dbReference type="RefSeq" id="WP_048840817.1">
    <property type="nucleotide sequence ID" value="NZ_BAMX01000013.1"/>
</dbReference>
<reference evidence="3 4" key="1">
    <citation type="submission" date="2012-11" db="EMBL/GenBank/DDBJ databases">
        <title>Whole genome sequence of Acetobacter orientalis 21F-2.</title>
        <authorList>
            <person name="Azuma Y."/>
            <person name="Higashiura N."/>
            <person name="Hirakawa H."/>
            <person name="Matsushita K."/>
        </authorList>
    </citation>
    <scope>NUCLEOTIDE SEQUENCE [LARGE SCALE GENOMIC DNA]</scope>
    <source>
        <strain evidence="3 4">21F-2</strain>
    </source>
</reference>
<proteinExistence type="predicted"/>
<accession>A0A0D6NK82</accession>
<evidence type="ECO:0000313" key="4">
    <source>
        <dbReference type="Proteomes" id="UP000032670"/>
    </source>
</evidence>
<name>A0A2Z5ZHZ7_9PROT</name>
<accession>A0A2Z5ZHZ7</accession>
<feature type="region of interest" description="Disordered" evidence="1">
    <location>
        <begin position="1"/>
        <end position="26"/>
    </location>
</feature>
<dbReference type="KEGG" id="aot:AcetOri_orf03032"/>
<dbReference type="GeneID" id="76203931"/>
<feature type="compositionally biased region" description="Basic and acidic residues" evidence="1">
    <location>
        <begin position="73"/>
        <end position="103"/>
    </location>
</feature>
<organism evidence="2 5">
    <name type="scientific">Acetobacter orientalis</name>
    <dbReference type="NCBI Taxonomy" id="146474"/>
    <lineage>
        <taxon>Bacteria</taxon>
        <taxon>Pseudomonadati</taxon>
        <taxon>Pseudomonadota</taxon>
        <taxon>Alphaproteobacteria</taxon>
        <taxon>Acetobacterales</taxon>
        <taxon>Acetobacteraceae</taxon>
        <taxon>Acetobacter</taxon>
    </lineage>
</organism>
<evidence type="ECO:0000256" key="1">
    <source>
        <dbReference type="SAM" id="MobiDB-lite"/>
    </source>
</evidence>
<protein>
    <submittedName>
        <fullName evidence="2">Uncharacterized protein</fullName>
    </submittedName>
</protein>